<feature type="transmembrane region" description="Helical" evidence="2">
    <location>
        <begin position="46"/>
        <end position="64"/>
    </location>
</feature>
<dbReference type="InParanoid" id="A0A0C2T177"/>
<feature type="transmembrane region" description="Helical" evidence="2">
    <location>
        <begin position="12"/>
        <end position="34"/>
    </location>
</feature>
<gene>
    <name evidence="3" type="ORF">M378DRAFT_130795</name>
</gene>
<feature type="transmembrane region" description="Helical" evidence="2">
    <location>
        <begin position="228"/>
        <end position="250"/>
    </location>
</feature>
<dbReference type="EMBL" id="KN818302">
    <property type="protein sequence ID" value="KIL60199.1"/>
    <property type="molecule type" value="Genomic_DNA"/>
</dbReference>
<evidence type="ECO:0000256" key="1">
    <source>
        <dbReference type="SAM" id="MobiDB-lite"/>
    </source>
</evidence>
<name>A0A0C2T177_AMAMK</name>
<dbReference type="OrthoDB" id="3357408at2759"/>
<feature type="transmembrane region" description="Helical" evidence="2">
    <location>
        <begin position="84"/>
        <end position="105"/>
    </location>
</feature>
<evidence type="ECO:0000256" key="2">
    <source>
        <dbReference type="SAM" id="Phobius"/>
    </source>
</evidence>
<keyword evidence="2" id="KW-1133">Transmembrane helix</keyword>
<sequence>MTSLTESYVTQLLVQTSFYGLYMTTFGMGLRWLLFTDEGWKLRKPFDWPMLVATILIFTFYTTWLGVHARLTMESVRGVEFNLYHTYVLGAVTVRILSCDLTIIYRCWKVYNKSWRITILPVLCWLGCLICIILVFYYNDHLIMTLDDTWALKSTHVHVAFYPFNAATNIYTTAAIIYRVNRDASKGSGHSFKRLRRLCRNLAETGSLYTLTTIPPLVGFFLDADKYLVVLFVAEAVNLSMAGIAFNLVLIRVGQSRANAGGSQLDSQTTDRRRLLSGRHHHHPSPSTQEKTITTLGDAEKGVLSITSAPGADQVARY</sequence>
<dbReference type="HOGENOM" id="CLU_044614_1_1_1"/>
<keyword evidence="4" id="KW-1185">Reference proteome</keyword>
<feature type="compositionally biased region" description="Polar residues" evidence="1">
    <location>
        <begin position="259"/>
        <end position="268"/>
    </location>
</feature>
<keyword evidence="2" id="KW-0812">Transmembrane</keyword>
<feature type="transmembrane region" description="Helical" evidence="2">
    <location>
        <begin position="201"/>
        <end position="222"/>
    </location>
</feature>
<accession>A0A0C2T177</accession>
<organism evidence="3 4">
    <name type="scientific">Amanita muscaria (strain Koide BX008)</name>
    <dbReference type="NCBI Taxonomy" id="946122"/>
    <lineage>
        <taxon>Eukaryota</taxon>
        <taxon>Fungi</taxon>
        <taxon>Dikarya</taxon>
        <taxon>Basidiomycota</taxon>
        <taxon>Agaricomycotina</taxon>
        <taxon>Agaricomycetes</taxon>
        <taxon>Agaricomycetidae</taxon>
        <taxon>Agaricales</taxon>
        <taxon>Pluteineae</taxon>
        <taxon>Amanitaceae</taxon>
        <taxon>Amanita</taxon>
    </lineage>
</organism>
<reference evidence="3 4" key="1">
    <citation type="submission" date="2014-04" db="EMBL/GenBank/DDBJ databases">
        <title>Evolutionary Origins and Diversification of the Mycorrhizal Mutualists.</title>
        <authorList>
            <consortium name="DOE Joint Genome Institute"/>
            <consortium name="Mycorrhizal Genomics Consortium"/>
            <person name="Kohler A."/>
            <person name="Kuo A."/>
            <person name="Nagy L.G."/>
            <person name="Floudas D."/>
            <person name="Copeland A."/>
            <person name="Barry K.W."/>
            <person name="Cichocki N."/>
            <person name="Veneault-Fourrey C."/>
            <person name="LaButti K."/>
            <person name="Lindquist E.A."/>
            <person name="Lipzen A."/>
            <person name="Lundell T."/>
            <person name="Morin E."/>
            <person name="Murat C."/>
            <person name="Riley R."/>
            <person name="Ohm R."/>
            <person name="Sun H."/>
            <person name="Tunlid A."/>
            <person name="Henrissat B."/>
            <person name="Grigoriev I.V."/>
            <person name="Hibbett D.S."/>
            <person name="Martin F."/>
        </authorList>
    </citation>
    <scope>NUCLEOTIDE SEQUENCE [LARGE SCALE GENOMIC DNA]</scope>
    <source>
        <strain evidence="3 4">Koide BX008</strain>
    </source>
</reference>
<feature type="compositionally biased region" description="Basic residues" evidence="1">
    <location>
        <begin position="275"/>
        <end position="284"/>
    </location>
</feature>
<feature type="transmembrane region" description="Helical" evidence="2">
    <location>
        <begin position="159"/>
        <end position="180"/>
    </location>
</feature>
<dbReference type="Proteomes" id="UP000054549">
    <property type="component" value="Unassembled WGS sequence"/>
</dbReference>
<proteinExistence type="predicted"/>
<protein>
    <submittedName>
        <fullName evidence="3">Uncharacterized protein</fullName>
    </submittedName>
</protein>
<evidence type="ECO:0000313" key="4">
    <source>
        <dbReference type="Proteomes" id="UP000054549"/>
    </source>
</evidence>
<feature type="transmembrane region" description="Helical" evidence="2">
    <location>
        <begin position="117"/>
        <end position="139"/>
    </location>
</feature>
<keyword evidence="2" id="KW-0472">Membrane</keyword>
<dbReference type="AlphaFoldDB" id="A0A0C2T177"/>
<feature type="region of interest" description="Disordered" evidence="1">
    <location>
        <begin position="259"/>
        <end position="294"/>
    </location>
</feature>
<evidence type="ECO:0000313" key="3">
    <source>
        <dbReference type="EMBL" id="KIL60199.1"/>
    </source>
</evidence>